<dbReference type="Proteomes" id="UP001202328">
    <property type="component" value="Unassembled WGS sequence"/>
</dbReference>
<keyword evidence="2" id="KW-1185">Reference proteome</keyword>
<reference evidence="1" key="1">
    <citation type="submission" date="2022-04" db="EMBL/GenBank/DDBJ databases">
        <title>A functionally conserved STORR gene fusion in Papaver species that diverged 16.8 million years ago.</title>
        <authorList>
            <person name="Catania T."/>
        </authorList>
    </citation>
    <scope>NUCLEOTIDE SEQUENCE</scope>
    <source>
        <strain evidence="1">S-188037</strain>
    </source>
</reference>
<comment type="caution">
    <text evidence="1">The sequence shown here is derived from an EMBL/GenBank/DDBJ whole genome shotgun (WGS) entry which is preliminary data.</text>
</comment>
<organism evidence="1 2">
    <name type="scientific">Papaver atlanticum</name>
    <dbReference type="NCBI Taxonomy" id="357466"/>
    <lineage>
        <taxon>Eukaryota</taxon>
        <taxon>Viridiplantae</taxon>
        <taxon>Streptophyta</taxon>
        <taxon>Embryophyta</taxon>
        <taxon>Tracheophyta</taxon>
        <taxon>Spermatophyta</taxon>
        <taxon>Magnoliopsida</taxon>
        <taxon>Ranunculales</taxon>
        <taxon>Papaveraceae</taxon>
        <taxon>Papaveroideae</taxon>
        <taxon>Papaver</taxon>
    </lineage>
</organism>
<protein>
    <submittedName>
        <fullName evidence="1">Uncharacterized protein</fullName>
    </submittedName>
</protein>
<proteinExistence type="predicted"/>
<feature type="non-terminal residue" evidence="1">
    <location>
        <position position="1"/>
    </location>
</feature>
<sequence length="57" mass="6548">MVARGRSIKDALRDKIRRSDKIRAINLLKSVNLGSVKVIHAQLSMLQREKLLHLDEL</sequence>
<evidence type="ECO:0000313" key="1">
    <source>
        <dbReference type="EMBL" id="KAI3835599.1"/>
    </source>
</evidence>
<accession>A0AAD4RVT6</accession>
<gene>
    <name evidence="1" type="ORF">MKW98_027511</name>
</gene>
<name>A0AAD4RVT6_9MAGN</name>
<evidence type="ECO:0000313" key="2">
    <source>
        <dbReference type="Proteomes" id="UP001202328"/>
    </source>
</evidence>
<dbReference type="EMBL" id="JAJJMB010017748">
    <property type="protein sequence ID" value="KAI3835599.1"/>
    <property type="molecule type" value="Genomic_DNA"/>
</dbReference>
<dbReference type="AlphaFoldDB" id="A0AAD4RVT6"/>